<feature type="compositionally biased region" description="Basic and acidic residues" evidence="7">
    <location>
        <begin position="629"/>
        <end position="678"/>
    </location>
</feature>
<dbReference type="GeneID" id="9186386"/>
<dbReference type="KEGG" id="tml:GSTUM_00005876001"/>
<name>D5GCG1_TUBMM</name>
<dbReference type="InterPro" id="IPR002642">
    <property type="entry name" value="LysoPLipase_cat_dom"/>
</dbReference>
<dbReference type="AlphaFoldDB" id="D5GCG1"/>
<keyword evidence="8" id="KW-0472">Membrane</keyword>
<sequence>MYNTARVGLGALVTTGAVVMFYRTQIHRRILPVNERVTPGNAAVGSNGKQKGDNDETENEKAEPDESDGKAKKGILSAIKGTFGQLVVQQTPKKNPEPTPDDDLQKKSIGVVQAREEGQLNQRDALTDTQWLTFSNKLLVAKESILSIDWPKLNNLTNVFPDWATGLPEWVTKLQRELNMEPGSLADEIWSEAQDPKVNPEVEKDAHVRLGKDLCEEEQRYLASRKGFTKQGLAQYLNIPESDIHDDDVPIIATTGSGGGLRAMVAGAGYYQALTEAGLYDCTTYTAGVSGSCWLQALYLTSLGKCSFDRVMEHLKARINVHIAYPPKALELVTSAPTNKYLLRGVVERLKTGYSPFTLVDLYGLLLGARLLVPSNELTLDDTDLKLSAQRRFLENGEQPLPLYTAVRHEIPFIGGENEKGKPIPEELKEKASKHESWFQWFEATPYEIYCEELEAGIPTWAMGRRFENGVNVSRKVPEMKLPLLFGIFGSAFCATLSHYYHEIRPFVTSVSLFLSLDKMVLDRNNDLSKVHPIDPCSVPNFVKGLKESLPSTCPVLVSTQLLTPLKDAGMSNNLACYPLLRPGRNIDILIAFDSSAEIQTANWIGYAEGYAKQRKVQGWPVAIGWPKGDNKQRQQELEDAQAHSAKEAQQKLEEAQREASEAENDKPLSQRKEEQKKKNALGYCTVWVGSKEERDSGDEPPPSKAVEDDWELMKPNAGITVVYFPLIPNEKVPGVDPEISPYLSTWNFEWTPEQIDQTVALAKANFREGAEKLKGTVRAVYERKKKLRLGMEEKMIEKREKKEEERHEENRRTYGIHDHFS</sequence>
<comment type="similarity">
    <text evidence="1 6">Belongs to the lysophospholipase family.</text>
</comment>
<dbReference type="SMART" id="SM00022">
    <property type="entry name" value="PLAc"/>
    <property type="match status" value="1"/>
</dbReference>
<evidence type="ECO:0000256" key="6">
    <source>
        <dbReference type="RuleBase" id="RU362103"/>
    </source>
</evidence>
<evidence type="ECO:0000256" key="2">
    <source>
        <dbReference type="ARBA" id="ARBA00022801"/>
    </source>
</evidence>
<dbReference type="EMBL" id="FN430109">
    <property type="protein sequence ID" value="CAZ82204.1"/>
    <property type="molecule type" value="Genomic_DNA"/>
</dbReference>
<dbReference type="RefSeq" id="XP_002838013.1">
    <property type="nucleotide sequence ID" value="XM_002837967.1"/>
</dbReference>
<dbReference type="PANTHER" id="PTHR10728">
    <property type="entry name" value="CYTOSOLIC PHOSPHOLIPASE A2"/>
    <property type="match status" value="1"/>
</dbReference>
<dbReference type="SUPFAM" id="SSF52151">
    <property type="entry name" value="FabD/lysophospholipase-like"/>
    <property type="match status" value="1"/>
</dbReference>
<feature type="transmembrane region" description="Helical" evidence="8">
    <location>
        <begin position="6"/>
        <end position="22"/>
    </location>
</feature>
<evidence type="ECO:0000313" key="11">
    <source>
        <dbReference type="Proteomes" id="UP000006911"/>
    </source>
</evidence>
<keyword evidence="8" id="KW-1133">Transmembrane helix</keyword>
<evidence type="ECO:0000256" key="7">
    <source>
        <dbReference type="SAM" id="MobiDB-lite"/>
    </source>
</evidence>
<keyword evidence="3 5" id="KW-0442">Lipid degradation</keyword>
<evidence type="ECO:0000313" key="10">
    <source>
        <dbReference type="EMBL" id="CAZ82204.1"/>
    </source>
</evidence>
<gene>
    <name evidence="10" type="ORF">GSTUM_00005876001</name>
</gene>
<dbReference type="eggNOG" id="KOG1325">
    <property type="taxonomic scope" value="Eukaryota"/>
</dbReference>
<feature type="domain" description="PLA2c" evidence="9">
    <location>
        <begin position="200"/>
        <end position="819"/>
    </location>
</feature>
<organism evidence="10 11">
    <name type="scientific">Tuber melanosporum (strain Mel28)</name>
    <name type="common">Perigord black truffle</name>
    <dbReference type="NCBI Taxonomy" id="656061"/>
    <lineage>
        <taxon>Eukaryota</taxon>
        <taxon>Fungi</taxon>
        <taxon>Dikarya</taxon>
        <taxon>Ascomycota</taxon>
        <taxon>Pezizomycotina</taxon>
        <taxon>Pezizomycetes</taxon>
        <taxon>Pezizales</taxon>
        <taxon>Tuberaceae</taxon>
        <taxon>Tuber</taxon>
    </lineage>
</organism>
<keyword evidence="8" id="KW-0812">Transmembrane</keyword>
<dbReference type="GO" id="GO:0004623">
    <property type="term" value="F:phospholipase A2 activity"/>
    <property type="evidence" value="ECO:0007669"/>
    <property type="project" value="TreeGrafter"/>
</dbReference>
<comment type="catalytic activity">
    <reaction evidence="6">
        <text>a 1-acyl-sn-glycero-3-phosphocholine + H2O = sn-glycerol 3-phosphocholine + a fatty acid + H(+)</text>
        <dbReference type="Rhea" id="RHEA:15177"/>
        <dbReference type="ChEBI" id="CHEBI:15377"/>
        <dbReference type="ChEBI" id="CHEBI:15378"/>
        <dbReference type="ChEBI" id="CHEBI:16870"/>
        <dbReference type="ChEBI" id="CHEBI:28868"/>
        <dbReference type="ChEBI" id="CHEBI:58168"/>
        <dbReference type="EC" id="3.1.1.5"/>
    </reaction>
</comment>
<evidence type="ECO:0000256" key="8">
    <source>
        <dbReference type="SAM" id="Phobius"/>
    </source>
</evidence>
<evidence type="ECO:0000259" key="9">
    <source>
        <dbReference type="PROSITE" id="PS51210"/>
    </source>
</evidence>
<keyword evidence="2 5" id="KW-0378">Hydrolase</keyword>
<proteinExistence type="inferred from homology"/>
<keyword evidence="4 5" id="KW-0443">Lipid metabolism</keyword>
<dbReference type="HOGENOM" id="CLU_013227_1_0_1"/>
<feature type="compositionally biased region" description="Basic and acidic residues" evidence="7">
    <location>
        <begin position="50"/>
        <end position="70"/>
    </location>
</feature>
<dbReference type="PROSITE" id="PS51210">
    <property type="entry name" value="PLA2C"/>
    <property type="match status" value="1"/>
</dbReference>
<evidence type="ECO:0000256" key="5">
    <source>
        <dbReference type="PROSITE-ProRule" id="PRU00555"/>
    </source>
</evidence>
<feature type="region of interest" description="Disordered" evidence="7">
    <location>
        <begin position="626"/>
        <end position="678"/>
    </location>
</feature>
<dbReference type="Proteomes" id="UP000006911">
    <property type="component" value="Unassembled WGS sequence"/>
</dbReference>
<dbReference type="InterPro" id="IPR016035">
    <property type="entry name" value="Acyl_Trfase/lysoPLipase"/>
</dbReference>
<accession>D5GCG1</accession>
<feature type="region of interest" description="Disordered" evidence="7">
    <location>
        <begin position="37"/>
        <end position="70"/>
    </location>
</feature>
<evidence type="ECO:0000256" key="1">
    <source>
        <dbReference type="ARBA" id="ARBA00008780"/>
    </source>
</evidence>
<dbReference type="STRING" id="656061.D5GCG1"/>
<protein>
    <recommendedName>
        <fullName evidence="6">Lysophospholipase</fullName>
        <ecNumber evidence="6">3.1.1.5</ecNumber>
    </recommendedName>
</protein>
<dbReference type="GO" id="GO:0004622">
    <property type="term" value="F:phosphatidylcholine lysophospholipase activity"/>
    <property type="evidence" value="ECO:0007669"/>
    <property type="project" value="UniProtKB-EC"/>
</dbReference>
<dbReference type="Gene3D" id="3.40.1090.10">
    <property type="entry name" value="Cytosolic phospholipase A2 catalytic domain"/>
    <property type="match status" value="1"/>
</dbReference>
<dbReference type="PANTHER" id="PTHR10728:SF40">
    <property type="entry name" value="PATATIN FAMILY PROTEIN"/>
    <property type="match status" value="1"/>
</dbReference>
<evidence type="ECO:0000256" key="3">
    <source>
        <dbReference type="ARBA" id="ARBA00022963"/>
    </source>
</evidence>
<dbReference type="OMA" id="WALGRRF"/>
<keyword evidence="11" id="KW-1185">Reference proteome</keyword>
<dbReference type="GO" id="GO:0005829">
    <property type="term" value="C:cytosol"/>
    <property type="evidence" value="ECO:0007669"/>
    <property type="project" value="TreeGrafter"/>
</dbReference>
<reference evidence="10 11" key="1">
    <citation type="journal article" date="2010" name="Nature">
        <title>Perigord black truffle genome uncovers evolutionary origins and mechanisms of symbiosis.</title>
        <authorList>
            <person name="Martin F."/>
            <person name="Kohler A."/>
            <person name="Murat C."/>
            <person name="Balestrini R."/>
            <person name="Coutinho P.M."/>
            <person name="Jaillon O."/>
            <person name="Montanini B."/>
            <person name="Morin E."/>
            <person name="Noel B."/>
            <person name="Percudani R."/>
            <person name="Porcel B."/>
            <person name="Rubini A."/>
            <person name="Amicucci A."/>
            <person name="Amselem J."/>
            <person name="Anthouard V."/>
            <person name="Arcioni S."/>
            <person name="Artiguenave F."/>
            <person name="Aury J.M."/>
            <person name="Ballario P."/>
            <person name="Bolchi A."/>
            <person name="Brenna A."/>
            <person name="Brun A."/>
            <person name="Buee M."/>
            <person name="Cantarel B."/>
            <person name="Chevalier G."/>
            <person name="Couloux A."/>
            <person name="Da Silva C."/>
            <person name="Denoeud F."/>
            <person name="Duplessis S."/>
            <person name="Ghignone S."/>
            <person name="Hilselberger B."/>
            <person name="Iotti M."/>
            <person name="Marcais B."/>
            <person name="Mello A."/>
            <person name="Miranda M."/>
            <person name="Pacioni G."/>
            <person name="Quesneville H."/>
            <person name="Riccioni C."/>
            <person name="Ruotolo R."/>
            <person name="Splivallo R."/>
            <person name="Stocchi V."/>
            <person name="Tisserant E."/>
            <person name="Viscomi A.R."/>
            <person name="Zambonelli A."/>
            <person name="Zampieri E."/>
            <person name="Henrissat B."/>
            <person name="Lebrun M.H."/>
            <person name="Paolocci F."/>
            <person name="Bonfante P."/>
            <person name="Ottonello S."/>
            <person name="Wincker P."/>
        </authorList>
    </citation>
    <scope>NUCLEOTIDE SEQUENCE [LARGE SCALE GENOMIC DNA]</scope>
    <source>
        <strain evidence="10 11">Mel28</strain>
    </source>
</reference>
<dbReference type="GO" id="GO:0046475">
    <property type="term" value="P:glycerophospholipid catabolic process"/>
    <property type="evidence" value="ECO:0007669"/>
    <property type="project" value="TreeGrafter"/>
</dbReference>
<dbReference type="InParanoid" id="D5GCG1"/>
<feature type="region of interest" description="Disordered" evidence="7">
    <location>
        <begin position="798"/>
        <end position="822"/>
    </location>
</feature>
<evidence type="ECO:0000256" key="4">
    <source>
        <dbReference type="ARBA" id="ARBA00023098"/>
    </source>
</evidence>
<dbReference type="Pfam" id="PF01735">
    <property type="entry name" value="PLA2_B"/>
    <property type="match status" value="1"/>
</dbReference>
<dbReference type="EC" id="3.1.1.5" evidence="6"/>